<gene>
    <name evidence="1" type="ORF">A0J61_08118</name>
</gene>
<evidence type="ECO:0000313" key="1">
    <source>
        <dbReference type="EMBL" id="OBZ83834.1"/>
    </source>
</evidence>
<organism evidence="1 2">
    <name type="scientific">Choanephora cucurbitarum</name>
    <dbReference type="NCBI Taxonomy" id="101091"/>
    <lineage>
        <taxon>Eukaryota</taxon>
        <taxon>Fungi</taxon>
        <taxon>Fungi incertae sedis</taxon>
        <taxon>Mucoromycota</taxon>
        <taxon>Mucoromycotina</taxon>
        <taxon>Mucoromycetes</taxon>
        <taxon>Mucorales</taxon>
        <taxon>Mucorineae</taxon>
        <taxon>Choanephoraceae</taxon>
        <taxon>Choanephoroideae</taxon>
        <taxon>Choanephora</taxon>
    </lineage>
</organism>
<accession>A0A1C7N909</accession>
<name>A0A1C7N909_9FUNG</name>
<sequence>MMKFDSLRNNALTELKQSGVHSRTEFASFALEKKSEIYGKSRQMPSALRAEITDILKKYHDDDLEKLEKLTLLKLKNKGINAIIVKALLLLFIKTLFACDALRDCRQDFLIEANHQKPLTKVVGEIKGEASGLEELAVDSYRLGVFGRHML</sequence>
<dbReference type="InParanoid" id="A0A1C7N909"/>
<dbReference type="AlphaFoldDB" id="A0A1C7N909"/>
<dbReference type="EMBL" id="LUGH01000597">
    <property type="protein sequence ID" value="OBZ83834.1"/>
    <property type="molecule type" value="Genomic_DNA"/>
</dbReference>
<dbReference type="Proteomes" id="UP000093000">
    <property type="component" value="Unassembled WGS sequence"/>
</dbReference>
<comment type="caution">
    <text evidence="1">The sequence shown here is derived from an EMBL/GenBank/DDBJ whole genome shotgun (WGS) entry which is preliminary data.</text>
</comment>
<keyword evidence="2" id="KW-1185">Reference proteome</keyword>
<protein>
    <submittedName>
        <fullName evidence="1">Uncharacterized protein</fullName>
    </submittedName>
</protein>
<reference evidence="1 2" key="1">
    <citation type="submission" date="2016-03" db="EMBL/GenBank/DDBJ databases">
        <title>Choanephora cucurbitarum.</title>
        <authorList>
            <person name="Min B."/>
            <person name="Park H."/>
            <person name="Park J.-H."/>
            <person name="Shin H.-D."/>
            <person name="Choi I.-G."/>
        </authorList>
    </citation>
    <scope>NUCLEOTIDE SEQUENCE [LARGE SCALE GENOMIC DNA]</scope>
    <source>
        <strain evidence="1 2">KUS-F28377</strain>
    </source>
</reference>
<proteinExistence type="predicted"/>
<evidence type="ECO:0000313" key="2">
    <source>
        <dbReference type="Proteomes" id="UP000093000"/>
    </source>
</evidence>